<dbReference type="InterPro" id="IPR013783">
    <property type="entry name" value="Ig-like_fold"/>
</dbReference>
<dbReference type="InterPro" id="IPR014756">
    <property type="entry name" value="Ig_E-set"/>
</dbReference>
<dbReference type="SUPFAM" id="SSF51445">
    <property type="entry name" value="(Trans)glycosidases"/>
    <property type="match status" value="1"/>
</dbReference>
<dbReference type="PANTHER" id="PTHR43002">
    <property type="entry name" value="GLYCOGEN DEBRANCHING ENZYME"/>
    <property type="match status" value="1"/>
</dbReference>
<comment type="similarity">
    <text evidence="1">Belongs to the glycosyl hydrolase 13 family.</text>
</comment>
<evidence type="ECO:0000256" key="2">
    <source>
        <dbReference type="SAM" id="SignalP"/>
    </source>
</evidence>
<dbReference type="SUPFAM" id="SSF81296">
    <property type="entry name" value="E set domains"/>
    <property type="match status" value="1"/>
</dbReference>
<reference evidence="4 5" key="1">
    <citation type="journal article" date="2019" name="Nat. Med.">
        <title>A library of human gut bacterial isolates paired with longitudinal multiomics data enables mechanistic microbiome research.</title>
        <authorList>
            <person name="Poyet M."/>
            <person name="Groussin M."/>
            <person name="Gibbons S.M."/>
            <person name="Avila-Pacheco J."/>
            <person name="Jiang X."/>
            <person name="Kearney S.M."/>
            <person name="Perrotta A.R."/>
            <person name="Berdy B."/>
            <person name="Zhao S."/>
            <person name="Lieberman T.D."/>
            <person name="Swanson P.K."/>
            <person name="Smith M."/>
            <person name="Roesemann S."/>
            <person name="Alexander J.E."/>
            <person name="Rich S.A."/>
            <person name="Livny J."/>
            <person name="Vlamakis H."/>
            <person name="Clish C."/>
            <person name="Bullock K."/>
            <person name="Deik A."/>
            <person name="Scott J."/>
            <person name="Pierce K.A."/>
            <person name="Xavier R.J."/>
            <person name="Alm E.J."/>
        </authorList>
    </citation>
    <scope>NUCLEOTIDE SEQUENCE [LARGE SCALE GENOMIC DNA]</scope>
    <source>
        <strain evidence="4 5">BIOML-A10</strain>
    </source>
</reference>
<name>A0A7J4XH01_9BACE</name>
<dbReference type="GO" id="GO:0005975">
    <property type="term" value="P:carbohydrate metabolic process"/>
    <property type="evidence" value="ECO:0007669"/>
    <property type="project" value="InterPro"/>
</dbReference>
<evidence type="ECO:0000313" key="5">
    <source>
        <dbReference type="Proteomes" id="UP000422221"/>
    </source>
</evidence>
<dbReference type="Pfam" id="PF00128">
    <property type="entry name" value="Alpha-amylase"/>
    <property type="match status" value="1"/>
</dbReference>
<dbReference type="Proteomes" id="UP000422221">
    <property type="component" value="Unassembled WGS sequence"/>
</dbReference>
<dbReference type="InterPro" id="IPR032522">
    <property type="entry name" value="DUF4961"/>
</dbReference>
<dbReference type="InterPro" id="IPR017853">
    <property type="entry name" value="GH"/>
</dbReference>
<feature type="chain" id="PRO_5029636046" evidence="2">
    <location>
        <begin position="21"/>
        <end position="937"/>
    </location>
</feature>
<dbReference type="InterPro" id="IPR026444">
    <property type="entry name" value="Secre_tail"/>
</dbReference>
<dbReference type="CDD" id="cd11350">
    <property type="entry name" value="AmyAc_4"/>
    <property type="match status" value="1"/>
</dbReference>
<feature type="signal peptide" evidence="2">
    <location>
        <begin position="1"/>
        <end position="20"/>
    </location>
</feature>
<dbReference type="NCBIfam" id="TIGR04183">
    <property type="entry name" value="Por_Secre_tail"/>
    <property type="match status" value="1"/>
</dbReference>
<dbReference type="InterPro" id="IPR006047">
    <property type="entry name" value="GH13_cat_dom"/>
</dbReference>
<dbReference type="RefSeq" id="WP_130059372.1">
    <property type="nucleotide sequence ID" value="NZ_JADNPJ010000007.1"/>
</dbReference>
<feature type="domain" description="Glycosyl hydrolase family 13 catalytic" evidence="3">
    <location>
        <begin position="378"/>
        <end position="760"/>
    </location>
</feature>
<organism evidence="4 5">
    <name type="scientific">Bacteroides salyersiae</name>
    <dbReference type="NCBI Taxonomy" id="291644"/>
    <lineage>
        <taxon>Bacteria</taxon>
        <taxon>Pseudomonadati</taxon>
        <taxon>Bacteroidota</taxon>
        <taxon>Bacteroidia</taxon>
        <taxon>Bacteroidales</taxon>
        <taxon>Bacteroidaceae</taxon>
        <taxon>Bacteroides</taxon>
    </lineage>
</organism>
<dbReference type="EMBL" id="VWMK01000014">
    <property type="protein sequence ID" value="KAA3762959.1"/>
    <property type="molecule type" value="Genomic_DNA"/>
</dbReference>
<evidence type="ECO:0000313" key="4">
    <source>
        <dbReference type="EMBL" id="KAA3762959.1"/>
    </source>
</evidence>
<dbReference type="SMART" id="SM00642">
    <property type="entry name" value="Aamy"/>
    <property type="match status" value="1"/>
</dbReference>
<dbReference type="Pfam" id="PF16328">
    <property type="entry name" value="DUF4961"/>
    <property type="match status" value="1"/>
</dbReference>
<dbReference type="Gene3D" id="3.20.20.80">
    <property type="entry name" value="Glycosidases"/>
    <property type="match status" value="1"/>
</dbReference>
<comment type="caution">
    <text evidence="4">The sequence shown here is derived from an EMBL/GenBank/DDBJ whole genome shotgun (WGS) entry which is preliminary data.</text>
</comment>
<protein>
    <submittedName>
        <fullName evidence="4">T9SS type A sorting domain-containing protein</fullName>
    </submittedName>
</protein>
<accession>A0A7J4XH01</accession>
<dbReference type="Gene3D" id="2.60.40.10">
    <property type="entry name" value="Immunoglobulins"/>
    <property type="match status" value="1"/>
</dbReference>
<dbReference type="AlphaFoldDB" id="A0A7J4XH01"/>
<evidence type="ECO:0000256" key="1">
    <source>
        <dbReference type="ARBA" id="ARBA00008061"/>
    </source>
</evidence>
<sequence>MKRSYVLLGFCIWVMFIAKAQIVTTNPAFPIEGKAVTLIFDAAQGTAGLKGYTGDVYAHTGVITDQSEKESDWRYASDWNVNVAKYKMTSLGNNKWELNITPDVRSYYGVPAGEKILKMAFVFRSSDGKKEGKDTGGKDIFVDIHETGLTVRFDQPSGIATLNSGETLAMKASASMVADMKLFVGNEPIATQSNVKEITAEHTFLQAGNFEIRVEASIGGQTETATRTVNVLGETVQAPLPANVRPGINYLSIHEATLVLQAPKKKTVHVVGDFNDWKLSPEYQLKQDGEFFWITLSGLEREKEYAFQYVVDGTIYIADPYADKVLDPWNDSYIPSTVYPDLKPYPTGKAEGIVSVLQTGQTPYQWQVTDFKKPDRNQLMVYEMHIRDFTSEHSFNAAKDKLPYLKQLGINAIELMPVNEFEGNSSWGYNPSFYFAVDKYYGTKNDMRAFVDECHRQGIAVIIDLVLNHSFGQSPFYLLYREADGTPSADNPWYNQKSNIPNAALQWGYDFNHQSTYTRALVDSVAGFWMKEYKVDGFRYDFTKGFSNTSQDTWANKYDAERIANLKRMSSEIWKRNSDAYVIIEHLTEGTTEEKELGEAGIMLWRNMNHAYCESAMGWPDNSNFSGLYGGTSNMPVNSLMGYMESHDEERTSFKAWKWGIESIKGGEASANPTTDNNLENRMKQLATNAAFFFTVPGPKMIWQFGELGYDYSINSNSDGTVVDDNGAYRTDPKPLRWDYLENSARKELYNVYSKLMDLRLSYPELFSPDVIFSWKVSGNTNWNNGRFITITSGDKRVVVVGNFTAVPGNYSVTFPQTGTWYDLMDENATLNVTSTTQSVLVPANEFRLYTNFKPALTGIEETVVDSASLQVYYDSNLDELVINTKAVWVEIYSVNGMMVQRQENVSSLGLSVLPSGQYVARIKDNKGEVESCKIIK</sequence>
<keyword evidence="2" id="KW-0732">Signal</keyword>
<gene>
    <name evidence="4" type="ORF">F3F73_14500</name>
</gene>
<evidence type="ECO:0000259" key="3">
    <source>
        <dbReference type="SMART" id="SM00642"/>
    </source>
</evidence>
<proteinExistence type="inferred from homology"/>